<dbReference type="AlphaFoldDB" id="A0AA46DCW9"/>
<protein>
    <submittedName>
        <fullName evidence="2">Uncharacterized protein</fullName>
    </submittedName>
</protein>
<reference evidence="2 3" key="1">
    <citation type="submission" date="2019-03" db="EMBL/GenBank/DDBJ databases">
        <title>Genomic Encyclopedia of Type Strains, Phase IV (KMG-IV): sequencing the most valuable type-strain genomes for metagenomic binning, comparative biology and taxonomic classification.</title>
        <authorList>
            <person name="Goeker M."/>
        </authorList>
    </citation>
    <scope>NUCLEOTIDE SEQUENCE [LARGE SCALE GENOMIC DNA]</scope>
    <source>
        <strain evidence="2 3">DSM 15264</strain>
    </source>
</reference>
<evidence type="ECO:0000313" key="2">
    <source>
        <dbReference type="EMBL" id="TCP06592.1"/>
    </source>
</evidence>
<sequence>MTNFTNWITKLLVIAGIVRASIKPAAIAIALVATAWVVLHLIATWWDHR</sequence>
<name>A0AA46DCW9_9BURK</name>
<dbReference type="Proteomes" id="UP000294772">
    <property type="component" value="Unassembled WGS sequence"/>
</dbReference>
<organism evidence="2 3">
    <name type="scientific">Caldimonas thermodepolymerans</name>
    <dbReference type="NCBI Taxonomy" id="215580"/>
    <lineage>
        <taxon>Bacteria</taxon>
        <taxon>Pseudomonadati</taxon>
        <taxon>Pseudomonadota</taxon>
        <taxon>Betaproteobacteria</taxon>
        <taxon>Burkholderiales</taxon>
        <taxon>Sphaerotilaceae</taxon>
        <taxon>Caldimonas</taxon>
    </lineage>
</organism>
<dbReference type="RefSeq" id="WP_165908694.1">
    <property type="nucleotide sequence ID" value="NZ_CP110416.1"/>
</dbReference>
<keyword evidence="1" id="KW-0472">Membrane</keyword>
<evidence type="ECO:0000256" key="1">
    <source>
        <dbReference type="SAM" id="Phobius"/>
    </source>
</evidence>
<proteinExistence type="predicted"/>
<evidence type="ECO:0000313" key="3">
    <source>
        <dbReference type="Proteomes" id="UP000294772"/>
    </source>
</evidence>
<comment type="caution">
    <text evidence="2">The sequence shown here is derived from an EMBL/GenBank/DDBJ whole genome shotgun (WGS) entry which is preliminary data.</text>
</comment>
<gene>
    <name evidence="2" type="ORF">EV676_10675</name>
</gene>
<dbReference type="EMBL" id="SLXF01000006">
    <property type="protein sequence ID" value="TCP06592.1"/>
    <property type="molecule type" value="Genomic_DNA"/>
</dbReference>
<keyword evidence="1" id="KW-1133">Transmembrane helix</keyword>
<keyword evidence="1" id="KW-0812">Transmembrane</keyword>
<feature type="transmembrane region" description="Helical" evidence="1">
    <location>
        <begin position="25"/>
        <end position="46"/>
    </location>
</feature>
<accession>A0AA46DCW9</accession>